<dbReference type="Proteomes" id="UP001630127">
    <property type="component" value="Unassembled WGS sequence"/>
</dbReference>
<name>A0ABD3AUD4_9GENT</name>
<keyword evidence="1" id="KW-0472">Membrane</keyword>
<organism evidence="2 3">
    <name type="scientific">Cinchona calisaya</name>
    <dbReference type="NCBI Taxonomy" id="153742"/>
    <lineage>
        <taxon>Eukaryota</taxon>
        <taxon>Viridiplantae</taxon>
        <taxon>Streptophyta</taxon>
        <taxon>Embryophyta</taxon>
        <taxon>Tracheophyta</taxon>
        <taxon>Spermatophyta</taxon>
        <taxon>Magnoliopsida</taxon>
        <taxon>eudicotyledons</taxon>
        <taxon>Gunneridae</taxon>
        <taxon>Pentapetalae</taxon>
        <taxon>asterids</taxon>
        <taxon>lamiids</taxon>
        <taxon>Gentianales</taxon>
        <taxon>Rubiaceae</taxon>
        <taxon>Cinchonoideae</taxon>
        <taxon>Cinchoneae</taxon>
        <taxon>Cinchona</taxon>
    </lineage>
</organism>
<evidence type="ECO:0000313" key="3">
    <source>
        <dbReference type="Proteomes" id="UP001630127"/>
    </source>
</evidence>
<keyword evidence="1" id="KW-0812">Transmembrane</keyword>
<comment type="caution">
    <text evidence="2">The sequence shown here is derived from an EMBL/GenBank/DDBJ whole genome shotgun (WGS) entry which is preliminary data.</text>
</comment>
<gene>
    <name evidence="2" type="ORF">ACH5RR_003080</name>
</gene>
<keyword evidence="3" id="KW-1185">Reference proteome</keyword>
<dbReference type="AlphaFoldDB" id="A0ABD3AUD4"/>
<sequence length="142" mass="15878">MQSKSHPFDVGECSDVCEQATKLTQLGWVRFDTVPQLGISSVVFVFYANDNGRIDRFVMVKGVPISYSRAHISTLLVPQLLSIMSMGNTWMPGPLIILLLLFMCSEPVKWEMTDDKRLPARWDPNAGVTTTDVTDDEAIDVI</sequence>
<reference evidence="2 3" key="1">
    <citation type="submission" date="2024-11" db="EMBL/GenBank/DDBJ databases">
        <title>A near-complete genome assembly of Cinchona calisaya.</title>
        <authorList>
            <person name="Lian D.C."/>
            <person name="Zhao X.W."/>
            <person name="Wei L."/>
        </authorList>
    </citation>
    <scope>NUCLEOTIDE SEQUENCE [LARGE SCALE GENOMIC DNA]</scope>
    <source>
        <tissue evidence="2">Nenye</tissue>
    </source>
</reference>
<feature type="transmembrane region" description="Helical" evidence="1">
    <location>
        <begin position="90"/>
        <end position="108"/>
    </location>
</feature>
<keyword evidence="1" id="KW-1133">Transmembrane helix</keyword>
<accession>A0ABD3AUD4</accession>
<evidence type="ECO:0000313" key="2">
    <source>
        <dbReference type="EMBL" id="KAL3534619.1"/>
    </source>
</evidence>
<protein>
    <submittedName>
        <fullName evidence="2">Uncharacterized protein</fullName>
    </submittedName>
</protein>
<evidence type="ECO:0000256" key="1">
    <source>
        <dbReference type="SAM" id="Phobius"/>
    </source>
</evidence>
<dbReference type="EMBL" id="JBJUIK010000002">
    <property type="protein sequence ID" value="KAL3534619.1"/>
    <property type="molecule type" value="Genomic_DNA"/>
</dbReference>
<proteinExistence type="predicted"/>